<dbReference type="OrthoDB" id="2799068at2759"/>
<sequence>MTDLAIPHRSSRYWYNDGSVVVQQSIEFKRAFNKNEDEEDEMVTRMAGVKVEGCDVYETHGITSDELHNILVAIDLGASLSIDPPPFDKFASILRGSQALRFSVLHNWCIRRLRSMWPDQPHLLHPIPNPDAREGLKLAVRLHLSDIMKSTCYDLVRSPAFGHVVESMQWGPPFQSPDSPMPYSIFIHLVDAREALLSSWLSFIHNSPALPPPHVASLLPAIRVTVQWALLSKHGSVHWLTTHSFHPELWMFSPP</sequence>
<evidence type="ECO:0000313" key="2">
    <source>
        <dbReference type="Proteomes" id="UP000092993"/>
    </source>
</evidence>
<dbReference type="Proteomes" id="UP000092993">
    <property type="component" value="Unassembled WGS sequence"/>
</dbReference>
<comment type="caution">
    <text evidence="1">The sequence shown here is derived from an EMBL/GenBank/DDBJ whole genome shotgun (WGS) entry which is preliminary data.</text>
</comment>
<keyword evidence="2" id="KW-1185">Reference proteome</keyword>
<dbReference type="AlphaFoldDB" id="A0A1C7M9P4"/>
<reference evidence="1 2" key="1">
    <citation type="submission" date="2016-03" db="EMBL/GenBank/DDBJ databases">
        <title>Whole genome sequencing of Grifola frondosa 9006-11.</title>
        <authorList>
            <person name="Min B."/>
            <person name="Park H."/>
            <person name="Kim J.-G."/>
            <person name="Cho H."/>
            <person name="Oh Y.-L."/>
            <person name="Kong W.-S."/>
            <person name="Choi I.-G."/>
        </authorList>
    </citation>
    <scope>NUCLEOTIDE SEQUENCE [LARGE SCALE GENOMIC DNA]</scope>
    <source>
        <strain evidence="1 2">9006-11</strain>
    </source>
</reference>
<protein>
    <submittedName>
        <fullName evidence="1">Uncharacterized protein</fullName>
    </submittedName>
</protein>
<accession>A0A1C7M9P4</accession>
<evidence type="ECO:0000313" key="1">
    <source>
        <dbReference type="EMBL" id="OBZ73625.1"/>
    </source>
</evidence>
<organism evidence="1 2">
    <name type="scientific">Grifola frondosa</name>
    <name type="common">Maitake</name>
    <name type="synonym">Polyporus frondosus</name>
    <dbReference type="NCBI Taxonomy" id="5627"/>
    <lineage>
        <taxon>Eukaryota</taxon>
        <taxon>Fungi</taxon>
        <taxon>Dikarya</taxon>
        <taxon>Basidiomycota</taxon>
        <taxon>Agaricomycotina</taxon>
        <taxon>Agaricomycetes</taxon>
        <taxon>Polyporales</taxon>
        <taxon>Grifolaceae</taxon>
        <taxon>Grifola</taxon>
    </lineage>
</organism>
<proteinExistence type="predicted"/>
<name>A0A1C7M9P4_GRIFR</name>
<dbReference type="EMBL" id="LUGG01000006">
    <property type="protein sequence ID" value="OBZ73625.1"/>
    <property type="molecule type" value="Genomic_DNA"/>
</dbReference>
<gene>
    <name evidence="1" type="ORF">A0H81_06567</name>
</gene>